<sequence length="191" mass="21446">MMSGISALPEDCIAAVISFTNPRDACRLACVSTTFRSAADSDTVWDRFLLPEYLSAISYPVSDSSSSTWSALSKKELYLRACPSLIHNGKLSFWLDHPSGKKCYMISARELTITWAGRDTTDYWRWIDDFPGARCSTERTVSSNRDVNQKDQVADSSQMRLRVQFMSFTLQINVADVSQKILTSQTVISCQ</sequence>
<dbReference type="InterPro" id="IPR025886">
    <property type="entry name" value="PP2-like"/>
</dbReference>
<evidence type="ECO:0000259" key="1">
    <source>
        <dbReference type="PROSITE" id="PS50181"/>
    </source>
</evidence>
<dbReference type="CDD" id="cd22162">
    <property type="entry name" value="F-box_AtSKIP3-like"/>
    <property type="match status" value="1"/>
</dbReference>
<dbReference type="PROSITE" id="PS50181">
    <property type="entry name" value="FBOX"/>
    <property type="match status" value="1"/>
</dbReference>
<dbReference type="SUPFAM" id="SSF81383">
    <property type="entry name" value="F-box domain"/>
    <property type="match status" value="1"/>
</dbReference>
<dbReference type="Gene3D" id="1.20.1280.50">
    <property type="match status" value="1"/>
</dbReference>
<evidence type="ECO:0000313" key="3">
    <source>
        <dbReference type="Proteomes" id="UP001280121"/>
    </source>
</evidence>
<proteinExistence type="predicted"/>
<dbReference type="Pfam" id="PF14299">
    <property type="entry name" value="PP2"/>
    <property type="match status" value="1"/>
</dbReference>
<keyword evidence="3" id="KW-1185">Reference proteome</keyword>
<dbReference type="Proteomes" id="UP001280121">
    <property type="component" value="Unassembled WGS sequence"/>
</dbReference>
<dbReference type="EMBL" id="JANJYI010000007">
    <property type="protein sequence ID" value="KAK2640873.1"/>
    <property type="molecule type" value="Genomic_DNA"/>
</dbReference>
<dbReference type="SMART" id="SM00256">
    <property type="entry name" value="FBOX"/>
    <property type="match status" value="1"/>
</dbReference>
<dbReference type="PANTHER" id="PTHR32278">
    <property type="entry name" value="F-BOX DOMAIN-CONTAINING PROTEIN"/>
    <property type="match status" value="1"/>
</dbReference>
<name>A0AAD9TRZ5_9ROSI</name>
<dbReference type="InterPro" id="IPR001810">
    <property type="entry name" value="F-box_dom"/>
</dbReference>
<dbReference type="InterPro" id="IPR036047">
    <property type="entry name" value="F-box-like_dom_sf"/>
</dbReference>
<evidence type="ECO:0000313" key="2">
    <source>
        <dbReference type="EMBL" id="KAK2640873.1"/>
    </source>
</evidence>
<comment type="caution">
    <text evidence="2">The sequence shown here is derived from an EMBL/GenBank/DDBJ whole genome shotgun (WGS) entry which is preliminary data.</text>
</comment>
<feature type="domain" description="F-box" evidence="1">
    <location>
        <begin position="2"/>
        <end position="48"/>
    </location>
</feature>
<organism evidence="2 3">
    <name type="scientific">Dipteronia dyeriana</name>
    <dbReference type="NCBI Taxonomy" id="168575"/>
    <lineage>
        <taxon>Eukaryota</taxon>
        <taxon>Viridiplantae</taxon>
        <taxon>Streptophyta</taxon>
        <taxon>Embryophyta</taxon>
        <taxon>Tracheophyta</taxon>
        <taxon>Spermatophyta</taxon>
        <taxon>Magnoliopsida</taxon>
        <taxon>eudicotyledons</taxon>
        <taxon>Gunneridae</taxon>
        <taxon>Pentapetalae</taxon>
        <taxon>rosids</taxon>
        <taxon>malvids</taxon>
        <taxon>Sapindales</taxon>
        <taxon>Sapindaceae</taxon>
        <taxon>Hippocastanoideae</taxon>
        <taxon>Acereae</taxon>
        <taxon>Dipteronia</taxon>
    </lineage>
</organism>
<reference evidence="2" key="1">
    <citation type="journal article" date="2023" name="Plant J.">
        <title>Genome sequences and population genomics provide insights into the demographic history, inbreeding, and mutation load of two 'living fossil' tree species of Dipteronia.</title>
        <authorList>
            <person name="Feng Y."/>
            <person name="Comes H.P."/>
            <person name="Chen J."/>
            <person name="Zhu S."/>
            <person name="Lu R."/>
            <person name="Zhang X."/>
            <person name="Li P."/>
            <person name="Qiu J."/>
            <person name="Olsen K.M."/>
            <person name="Qiu Y."/>
        </authorList>
    </citation>
    <scope>NUCLEOTIDE SEQUENCE</scope>
    <source>
        <strain evidence="2">KIB01</strain>
    </source>
</reference>
<gene>
    <name evidence="2" type="ORF">Ddye_022636</name>
</gene>
<dbReference type="PANTHER" id="PTHR32278:SF111">
    <property type="entry name" value="F-BOX PROTEIN PP2-B12-RELATED"/>
    <property type="match status" value="1"/>
</dbReference>
<dbReference type="Pfam" id="PF00646">
    <property type="entry name" value="F-box"/>
    <property type="match status" value="1"/>
</dbReference>
<protein>
    <recommendedName>
        <fullName evidence="1">F-box domain-containing protein</fullName>
    </recommendedName>
</protein>
<dbReference type="AlphaFoldDB" id="A0AAD9TRZ5"/>
<accession>A0AAD9TRZ5</accession>